<dbReference type="GO" id="GO:0008784">
    <property type="term" value="F:alanine racemase activity"/>
    <property type="evidence" value="ECO:0007669"/>
    <property type="project" value="UniProtKB-UniRule"/>
</dbReference>
<comment type="cofactor">
    <cofactor evidence="2 7 8">
        <name>pyridoxal 5'-phosphate</name>
        <dbReference type="ChEBI" id="CHEBI:597326"/>
    </cofactor>
</comment>
<dbReference type="EMBL" id="CANI01000083">
    <property type="protein sequence ID" value="CCM80235.1"/>
    <property type="molecule type" value="Genomic_DNA"/>
</dbReference>
<proteinExistence type="inferred from homology"/>
<comment type="function">
    <text evidence="7">Catalyzes the interconversion of L-alanine and D-alanine. May also act on other amino acids.</text>
</comment>
<dbReference type="InterPro" id="IPR001608">
    <property type="entry name" value="Ala_racemase_N"/>
</dbReference>
<dbReference type="AlphaFoldDB" id="K0Q4V1"/>
<dbReference type="HAMAP" id="MF_01201">
    <property type="entry name" value="Ala_racemase"/>
    <property type="match status" value="1"/>
</dbReference>
<dbReference type="Pfam" id="PF00842">
    <property type="entry name" value="Ala_racemase_C"/>
    <property type="match status" value="1"/>
</dbReference>
<gene>
    <name evidence="11" type="primary">alr</name>
    <name evidence="11" type="ORF">BN77_p220001</name>
</gene>
<dbReference type="CDD" id="cd00430">
    <property type="entry name" value="PLPDE_III_AR"/>
    <property type="match status" value="1"/>
</dbReference>
<dbReference type="GO" id="GO:0030170">
    <property type="term" value="F:pyridoxal phosphate binding"/>
    <property type="evidence" value="ECO:0007669"/>
    <property type="project" value="UniProtKB-UniRule"/>
</dbReference>
<evidence type="ECO:0000256" key="3">
    <source>
        <dbReference type="ARBA" id="ARBA00007880"/>
    </source>
</evidence>
<dbReference type="GO" id="GO:0030632">
    <property type="term" value="P:D-alanine biosynthetic process"/>
    <property type="evidence" value="ECO:0007669"/>
    <property type="project" value="UniProtKB-UniRule"/>
</dbReference>
<dbReference type="RefSeq" id="WP_007538951.1">
    <property type="nucleotide sequence ID" value="NZ_HF536778.1"/>
</dbReference>
<dbReference type="eggNOG" id="COG0787">
    <property type="taxonomic scope" value="Bacteria"/>
</dbReference>
<feature type="active site" description="Proton acceptor; specific for D-alanine" evidence="7">
    <location>
        <position position="41"/>
    </location>
</feature>
<evidence type="ECO:0000256" key="1">
    <source>
        <dbReference type="ARBA" id="ARBA00000316"/>
    </source>
</evidence>
<dbReference type="SUPFAM" id="SSF51419">
    <property type="entry name" value="PLP-binding barrel"/>
    <property type="match status" value="1"/>
</dbReference>
<name>K0Q4V1_9HYPH</name>
<evidence type="ECO:0000256" key="7">
    <source>
        <dbReference type="HAMAP-Rule" id="MF_01201"/>
    </source>
</evidence>
<evidence type="ECO:0000256" key="8">
    <source>
        <dbReference type="PIRSR" id="PIRSR600821-50"/>
    </source>
</evidence>
<dbReference type="Proteomes" id="UP000009319">
    <property type="component" value="Unassembled WGS sequence"/>
</dbReference>
<dbReference type="Gene3D" id="2.40.37.10">
    <property type="entry name" value="Lyase, Ornithine Decarboxylase, Chain A, domain 1"/>
    <property type="match status" value="1"/>
</dbReference>
<dbReference type="SUPFAM" id="SSF50621">
    <property type="entry name" value="Alanine racemase C-terminal domain-like"/>
    <property type="match status" value="1"/>
</dbReference>
<evidence type="ECO:0000313" key="11">
    <source>
        <dbReference type="EMBL" id="CCM80235.1"/>
    </source>
</evidence>
<dbReference type="Gene3D" id="3.20.20.10">
    <property type="entry name" value="Alanine racemase"/>
    <property type="match status" value="1"/>
</dbReference>
<feature type="modified residue" description="N6-(pyridoxal phosphate)lysine" evidence="7 8">
    <location>
        <position position="41"/>
    </location>
</feature>
<evidence type="ECO:0000256" key="9">
    <source>
        <dbReference type="PIRSR" id="PIRSR600821-52"/>
    </source>
</evidence>
<protein>
    <recommendedName>
        <fullName evidence="4 7">Alanine racemase</fullName>
        <ecNumber evidence="4 7">5.1.1.1</ecNumber>
    </recommendedName>
</protein>
<evidence type="ECO:0000256" key="5">
    <source>
        <dbReference type="ARBA" id="ARBA00022898"/>
    </source>
</evidence>
<dbReference type="PANTHER" id="PTHR30511:SF0">
    <property type="entry name" value="ALANINE RACEMASE, CATABOLIC-RELATED"/>
    <property type="match status" value="1"/>
</dbReference>
<dbReference type="GO" id="GO:0005829">
    <property type="term" value="C:cytosol"/>
    <property type="evidence" value="ECO:0007669"/>
    <property type="project" value="TreeGrafter"/>
</dbReference>
<dbReference type="UniPathway" id="UPA00042">
    <property type="reaction ID" value="UER00497"/>
</dbReference>
<organism evidence="11 12">
    <name type="scientific">Rhizobium mesoamericanum STM3625</name>
    <dbReference type="NCBI Taxonomy" id="1211777"/>
    <lineage>
        <taxon>Bacteria</taxon>
        <taxon>Pseudomonadati</taxon>
        <taxon>Pseudomonadota</taxon>
        <taxon>Alphaproteobacteria</taxon>
        <taxon>Hyphomicrobiales</taxon>
        <taxon>Rhizobiaceae</taxon>
        <taxon>Rhizobium/Agrobacterium group</taxon>
        <taxon>Rhizobium</taxon>
    </lineage>
</organism>
<comment type="pathway">
    <text evidence="7">Amino-acid biosynthesis; D-alanine biosynthesis; D-alanine from L-alanine: step 1/1.</text>
</comment>
<evidence type="ECO:0000313" key="12">
    <source>
        <dbReference type="Proteomes" id="UP000009319"/>
    </source>
</evidence>
<comment type="caution">
    <text evidence="11">The sequence shown here is derived from an EMBL/GenBank/DDBJ whole genome shotgun (WGS) entry which is preliminary data.</text>
</comment>
<comment type="catalytic activity">
    <reaction evidence="1 7">
        <text>L-alanine = D-alanine</text>
        <dbReference type="Rhea" id="RHEA:20249"/>
        <dbReference type="ChEBI" id="CHEBI:57416"/>
        <dbReference type="ChEBI" id="CHEBI:57972"/>
        <dbReference type="EC" id="5.1.1.1"/>
    </reaction>
</comment>
<dbReference type="SMART" id="SM01005">
    <property type="entry name" value="Ala_racemase_C"/>
    <property type="match status" value="1"/>
</dbReference>
<dbReference type="STRING" id="1211777.BN77_p220001"/>
<sequence length="376" mass="40957">MLSLVRPADVVLEINLGAIQANFQTVSTQVGPQVKVAAVIKSDAYGLGLVDIAKALIDAGCDLLFVANLDEALLLRSSRIGVAIAVFRDEFDRYGRWYRSHRLIPVVNNCGELHAINIADKAQTYFLNVETGFSRFGLSCDDVRRRYLLRTFEKHRPSIVLSHLACSEHFGDATNKLQRDRFQAVYDLLNPTRGSLAASAGVWLGKSYHFDMVRVGSALYGINNARVQPNPLQSVVKLRAKILDVHNVPRGEAVGYGATFRTVRNSRVAIAGIGYKHGLPWTCANNISVRIAGHSAPLIGRICMEYIMIDITDVPEVVCGPGTFVELLGKDFTVDDLAAAAGISPQEALTRLGAGCTRQYLNASFPSAASLTNRAV</sequence>
<keyword evidence="6 7" id="KW-0413">Isomerase</keyword>
<evidence type="ECO:0000256" key="6">
    <source>
        <dbReference type="ARBA" id="ARBA00023235"/>
    </source>
</evidence>
<dbReference type="PANTHER" id="PTHR30511">
    <property type="entry name" value="ALANINE RACEMASE"/>
    <property type="match status" value="1"/>
</dbReference>
<feature type="binding site" evidence="7 9">
    <location>
        <position position="135"/>
    </location>
    <ligand>
        <name>substrate</name>
    </ligand>
</feature>
<dbReference type="InterPro" id="IPR020622">
    <property type="entry name" value="Ala_racemase_pyridoxalP-BS"/>
</dbReference>
<dbReference type="InterPro" id="IPR009006">
    <property type="entry name" value="Ala_racemase/Decarboxylase_C"/>
</dbReference>
<dbReference type="InterPro" id="IPR029066">
    <property type="entry name" value="PLP-binding_barrel"/>
</dbReference>
<feature type="active site" description="Proton acceptor; specific for L-alanine" evidence="7">
    <location>
        <position position="256"/>
    </location>
</feature>
<comment type="similarity">
    <text evidence="3 7">Belongs to the alanine racemase family.</text>
</comment>
<dbReference type="NCBIfam" id="TIGR00492">
    <property type="entry name" value="alr"/>
    <property type="match status" value="1"/>
</dbReference>
<feature type="domain" description="Alanine racemase C-terminal" evidence="10">
    <location>
        <begin position="235"/>
        <end position="361"/>
    </location>
</feature>
<accession>K0Q4V1</accession>
<dbReference type="HOGENOM" id="CLU_028393_1_1_5"/>
<evidence type="ECO:0000259" key="10">
    <source>
        <dbReference type="SMART" id="SM01005"/>
    </source>
</evidence>
<dbReference type="EC" id="5.1.1.1" evidence="4 7"/>
<evidence type="ECO:0000256" key="2">
    <source>
        <dbReference type="ARBA" id="ARBA00001933"/>
    </source>
</evidence>
<dbReference type="InterPro" id="IPR000821">
    <property type="entry name" value="Ala_racemase"/>
</dbReference>
<keyword evidence="12" id="KW-1185">Reference proteome</keyword>
<dbReference type="PROSITE" id="PS00395">
    <property type="entry name" value="ALANINE_RACEMASE"/>
    <property type="match status" value="1"/>
</dbReference>
<evidence type="ECO:0000256" key="4">
    <source>
        <dbReference type="ARBA" id="ARBA00013089"/>
    </source>
</evidence>
<keyword evidence="5 7" id="KW-0663">Pyridoxal phosphate</keyword>
<feature type="binding site" evidence="7 9">
    <location>
        <position position="304"/>
    </location>
    <ligand>
        <name>substrate</name>
    </ligand>
</feature>
<dbReference type="Pfam" id="PF01168">
    <property type="entry name" value="Ala_racemase_N"/>
    <property type="match status" value="1"/>
</dbReference>
<dbReference type="InterPro" id="IPR011079">
    <property type="entry name" value="Ala_racemase_C"/>
</dbReference>
<reference evidence="11 12" key="1">
    <citation type="journal article" date="2013" name="Genome Announc.">
        <title>Draft Genome Sequence of Rhizobium mesoamericanum STM3625, a Nitrogen-Fixing Symbiont of Mimosa pudica Isolated in French Guiana (South America).</title>
        <authorList>
            <person name="Moulin L."/>
            <person name="Mornico D."/>
            <person name="Melkonian R."/>
            <person name="Klonowska A."/>
        </authorList>
    </citation>
    <scope>NUCLEOTIDE SEQUENCE [LARGE SCALE GENOMIC DNA]</scope>
    <source>
        <strain evidence="11 12">STM3625</strain>
    </source>
</reference>
<dbReference type="PRINTS" id="PR00992">
    <property type="entry name" value="ALARACEMASE"/>
</dbReference>